<evidence type="ECO:0000256" key="4">
    <source>
        <dbReference type="ARBA" id="ARBA00022801"/>
    </source>
</evidence>
<dbReference type="GO" id="GO:0046872">
    <property type="term" value="F:metal ion binding"/>
    <property type="evidence" value="ECO:0007669"/>
    <property type="project" value="UniProtKB-KW"/>
</dbReference>
<dbReference type="InterPro" id="IPR036895">
    <property type="entry name" value="Uracil-DNA_glycosylase-like_sf"/>
</dbReference>
<dbReference type="CDD" id="cd10030">
    <property type="entry name" value="UDG-F4_TTUDGA_SPO1dp_like"/>
    <property type="match status" value="1"/>
</dbReference>
<dbReference type="Gene3D" id="3.40.470.10">
    <property type="entry name" value="Uracil-DNA glycosylase-like domain"/>
    <property type="match status" value="1"/>
</dbReference>
<keyword evidence="10" id="KW-1185">Reference proteome</keyword>
<dbReference type="InterPro" id="IPR051536">
    <property type="entry name" value="UDG_Type-4/5"/>
</dbReference>
<keyword evidence="4" id="KW-0378">Hydrolase</keyword>
<keyword evidence="6" id="KW-0411">Iron-sulfur</keyword>
<evidence type="ECO:0000256" key="3">
    <source>
        <dbReference type="ARBA" id="ARBA00022763"/>
    </source>
</evidence>
<accession>A0A839YXI2</accession>
<organism evidence="9 10">
    <name type="scientific">Sphingomicrobium lutaoense</name>
    <dbReference type="NCBI Taxonomy" id="515949"/>
    <lineage>
        <taxon>Bacteria</taxon>
        <taxon>Pseudomonadati</taxon>
        <taxon>Pseudomonadota</taxon>
        <taxon>Alphaproteobacteria</taxon>
        <taxon>Sphingomonadales</taxon>
        <taxon>Sphingomonadaceae</taxon>
        <taxon>Sphingomicrobium</taxon>
    </lineage>
</organism>
<dbReference type="Proteomes" id="UP000578569">
    <property type="component" value="Unassembled WGS sequence"/>
</dbReference>
<dbReference type="SUPFAM" id="SSF52141">
    <property type="entry name" value="Uracil-DNA glycosylase-like"/>
    <property type="match status" value="1"/>
</dbReference>
<protein>
    <submittedName>
        <fullName evidence="9">DNA polymerase</fullName>
        <ecNumber evidence="9">2.7.7.7</ecNumber>
    </submittedName>
</protein>
<dbReference type="EMBL" id="JACICF010000001">
    <property type="protein sequence ID" value="MBB3763746.1"/>
    <property type="molecule type" value="Genomic_DNA"/>
</dbReference>
<dbReference type="SMART" id="SM00987">
    <property type="entry name" value="UreE_C"/>
    <property type="match status" value="1"/>
</dbReference>
<keyword evidence="5" id="KW-0408">Iron</keyword>
<dbReference type="AlphaFoldDB" id="A0A839YXI2"/>
<keyword evidence="7" id="KW-0234">DNA repair</keyword>
<keyword evidence="1" id="KW-0004">4Fe-4S</keyword>
<evidence type="ECO:0000256" key="6">
    <source>
        <dbReference type="ARBA" id="ARBA00023014"/>
    </source>
</evidence>
<dbReference type="PANTHER" id="PTHR33693:SF1">
    <property type="entry name" value="TYPE-4 URACIL-DNA GLYCOSYLASE"/>
    <property type="match status" value="1"/>
</dbReference>
<evidence type="ECO:0000256" key="2">
    <source>
        <dbReference type="ARBA" id="ARBA00022723"/>
    </source>
</evidence>
<dbReference type="InterPro" id="IPR005122">
    <property type="entry name" value="Uracil-DNA_glycosylase-like"/>
</dbReference>
<evidence type="ECO:0000313" key="10">
    <source>
        <dbReference type="Proteomes" id="UP000578569"/>
    </source>
</evidence>
<dbReference type="SMART" id="SM00986">
    <property type="entry name" value="UDG"/>
    <property type="match status" value="1"/>
</dbReference>
<dbReference type="Pfam" id="PF03167">
    <property type="entry name" value="UDG"/>
    <property type="match status" value="1"/>
</dbReference>
<dbReference type="GO" id="GO:0051539">
    <property type="term" value="F:4 iron, 4 sulfur cluster binding"/>
    <property type="evidence" value="ECO:0007669"/>
    <property type="project" value="UniProtKB-KW"/>
</dbReference>
<feature type="domain" description="Uracil-DNA glycosylase-like" evidence="8">
    <location>
        <begin position="81"/>
        <end position="224"/>
    </location>
</feature>
<dbReference type="PANTHER" id="PTHR33693">
    <property type="entry name" value="TYPE-5 URACIL-DNA GLYCOSYLASE"/>
    <property type="match status" value="1"/>
</dbReference>
<evidence type="ECO:0000256" key="1">
    <source>
        <dbReference type="ARBA" id="ARBA00022485"/>
    </source>
</evidence>
<evidence type="ECO:0000256" key="5">
    <source>
        <dbReference type="ARBA" id="ARBA00023004"/>
    </source>
</evidence>
<gene>
    <name evidence="9" type="ORF">FHS50_000769</name>
</gene>
<dbReference type="EC" id="2.7.7.7" evidence="9"/>
<evidence type="ECO:0000259" key="8">
    <source>
        <dbReference type="SMART" id="SM00986"/>
    </source>
</evidence>
<name>A0A839YXI2_9SPHN</name>
<keyword evidence="2" id="KW-0479">Metal-binding</keyword>
<sequence>MAGIERDAAGALLEYYALSGVDVATRGDAPAWSEVQALMRKTTAPPPEPPRVSAARLPSDPQDAAAFLEMRSNAMKARHVRAEGPQDAPLMLLGDRPDRIDAADGKPFGGKTGELLDRMLGAIGLERSACARSLLEPAHRPGEKIVDDQLKDLAALARLQIAFYRPKRLLLFGDAPARALLDAPLPRARGRLHHVEGVRTVVTFHPRWLLQRPQDKAKAWADLLLLTAEGE</sequence>
<comment type="caution">
    <text evidence="9">The sequence shown here is derived from an EMBL/GenBank/DDBJ whole genome shotgun (WGS) entry which is preliminary data.</text>
</comment>
<evidence type="ECO:0000256" key="7">
    <source>
        <dbReference type="ARBA" id="ARBA00023204"/>
    </source>
</evidence>
<dbReference type="GO" id="GO:0006281">
    <property type="term" value="P:DNA repair"/>
    <property type="evidence" value="ECO:0007669"/>
    <property type="project" value="UniProtKB-KW"/>
</dbReference>
<reference evidence="9 10" key="1">
    <citation type="submission" date="2020-08" db="EMBL/GenBank/DDBJ databases">
        <title>Genomic Encyclopedia of Type Strains, Phase IV (KMG-IV): sequencing the most valuable type-strain genomes for metagenomic binning, comparative biology and taxonomic classification.</title>
        <authorList>
            <person name="Goeker M."/>
        </authorList>
    </citation>
    <scope>NUCLEOTIDE SEQUENCE [LARGE SCALE GENOMIC DNA]</scope>
    <source>
        <strain evidence="9 10">DSM 24194</strain>
    </source>
</reference>
<evidence type="ECO:0000313" key="9">
    <source>
        <dbReference type="EMBL" id="MBB3763746.1"/>
    </source>
</evidence>
<keyword evidence="3" id="KW-0227">DNA damage</keyword>
<dbReference type="RefSeq" id="WP_183933071.1">
    <property type="nucleotide sequence ID" value="NZ_JACICF010000001.1"/>
</dbReference>
<dbReference type="GO" id="GO:0097506">
    <property type="term" value="F:deaminated base DNA N-glycosylase activity"/>
    <property type="evidence" value="ECO:0007669"/>
    <property type="project" value="UniProtKB-ARBA"/>
</dbReference>
<keyword evidence="9" id="KW-0548">Nucleotidyltransferase</keyword>
<keyword evidence="9" id="KW-0808">Transferase</keyword>
<proteinExistence type="predicted"/>
<dbReference type="GO" id="GO:0003887">
    <property type="term" value="F:DNA-directed DNA polymerase activity"/>
    <property type="evidence" value="ECO:0007669"/>
    <property type="project" value="UniProtKB-EC"/>
</dbReference>